<protein>
    <recommendedName>
        <fullName evidence="3">DUF1554 domain-containing protein</fullName>
    </recommendedName>
</protein>
<evidence type="ECO:0000313" key="1">
    <source>
        <dbReference type="EMBL" id="TGN03508.1"/>
    </source>
</evidence>
<evidence type="ECO:0008006" key="3">
    <source>
        <dbReference type="Google" id="ProtNLM"/>
    </source>
</evidence>
<accession>A0A4Z1AH77</accession>
<evidence type="ECO:0000313" key="2">
    <source>
        <dbReference type="Proteomes" id="UP000297241"/>
    </source>
</evidence>
<dbReference type="EMBL" id="RQHS01000005">
    <property type="protein sequence ID" value="TGN03508.1"/>
    <property type="molecule type" value="Genomic_DNA"/>
</dbReference>
<comment type="caution">
    <text evidence="1">The sequence shown here is derived from an EMBL/GenBank/DDBJ whole genome shotgun (WGS) entry which is preliminary data.</text>
</comment>
<dbReference type="Proteomes" id="UP000297241">
    <property type="component" value="Unassembled WGS sequence"/>
</dbReference>
<keyword evidence="2" id="KW-1185">Reference proteome</keyword>
<dbReference type="InterPro" id="IPR016186">
    <property type="entry name" value="C-type_lectin-like/link_sf"/>
</dbReference>
<gene>
    <name evidence="1" type="ORF">EHR06_04885</name>
</gene>
<sequence length="237" mass="25643">METFSFPHFSQKFLAKRIRLVFNRAVKFFIQLSFFFLILSSNACMSSKVCSDNDKNCSIQEQIYSMISAPQGIYLYSTQTSYQGNLATYGSTFEDSLHNICTVNRLFASIINPSCMNVLPLVSSSSSTYLANFSGLYGVPNNGSYPVRGARGEIIANSWSNLFGGLLLTFEQAGVTSQTFWTFSSSGGLNNSADNCIAGTDTGAAGAIGSPTDVTTNWPLTAAPSCSESHPIICICY</sequence>
<organism evidence="1 2">
    <name type="scientific">Leptospira dzoumogneensis</name>
    <dbReference type="NCBI Taxonomy" id="2484904"/>
    <lineage>
        <taxon>Bacteria</taxon>
        <taxon>Pseudomonadati</taxon>
        <taxon>Spirochaetota</taxon>
        <taxon>Spirochaetia</taxon>
        <taxon>Leptospirales</taxon>
        <taxon>Leptospiraceae</taxon>
        <taxon>Leptospira</taxon>
    </lineage>
</organism>
<dbReference type="AlphaFoldDB" id="A0A4Z1AH77"/>
<dbReference type="OrthoDB" id="341508at2"/>
<name>A0A4Z1AH77_9LEPT</name>
<reference evidence="1" key="1">
    <citation type="journal article" date="2019" name="PLoS Negl. Trop. Dis.">
        <title>Revisiting the worldwide diversity of Leptospira species in the environment.</title>
        <authorList>
            <person name="Vincent A.T."/>
            <person name="Schiettekatte O."/>
            <person name="Bourhy P."/>
            <person name="Veyrier F.J."/>
            <person name="Picardeau M."/>
        </authorList>
    </citation>
    <scope>NUCLEOTIDE SEQUENCE [LARGE SCALE GENOMIC DNA]</scope>
    <source>
        <strain evidence="1">201601113</strain>
    </source>
</reference>
<dbReference type="Gene3D" id="3.10.100.10">
    <property type="entry name" value="Mannose-Binding Protein A, subunit A"/>
    <property type="match status" value="1"/>
</dbReference>
<proteinExistence type="predicted"/>